<dbReference type="Proteomes" id="UP000076858">
    <property type="component" value="Unassembled WGS sequence"/>
</dbReference>
<evidence type="ECO:0000313" key="2">
    <source>
        <dbReference type="Proteomes" id="UP000076858"/>
    </source>
</evidence>
<evidence type="ECO:0000313" key="1">
    <source>
        <dbReference type="EMBL" id="KZR99138.1"/>
    </source>
</evidence>
<name>A0A164GMR5_9CRUS</name>
<sequence>MTLSCVTGPSRFCDVVPLERDWMEMGEEFSKGNIKAADEESLWRAISLLWHKLCNDDFVIQLIQDIPS</sequence>
<reference evidence="1 2" key="1">
    <citation type="submission" date="2016-03" db="EMBL/GenBank/DDBJ databases">
        <title>EvidentialGene: Evidence-directed Construction of Genes on Genomes.</title>
        <authorList>
            <person name="Gilbert D.G."/>
            <person name="Choi J.-H."/>
            <person name="Mockaitis K."/>
            <person name="Colbourne J."/>
            <person name="Pfrender M."/>
        </authorList>
    </citation>
    <scope>NUCLEOTIDE SEQUENCE [LARGE SCALE GENOMIC DNA]</scope>
    <source>
        <strain evidence="1 2">Xinb3</strain>
        <tissue evidence="1">Complete organism</tissue>
    </source>
</reference>
<organism evidence="1 2">
    <name type="scientific">Daphnia magna</name>
    <dbReference type="NCBI Taxonomy" id="35525"/>
    <lineage>
        <taxon>Eukaryota</taxon>
        <taxon>Metazoa</taxon>
        <taxon>Ecdysozoa</taxon>
        <taxon>Arthropoda</taxon>
        <taxon>Crustacea</taxon>
        <taxon>Branchiopoda</taxon>
        <taxon>Diplostraca</taxon>
        <taxon>Cladocera</taxon>
        <taxon>Anomopoda</taxon>
        <taxon>Daphniidae</taxon>
        <taxon>Daphnia</taxon>
    </lineage>
</organism>
<proteinExistence type="predicted"/>
<dbReference type="EMBL" id="LRGB01014614">
    <property type="protein sequence ID" value="KZR99138.1"/>
    <property type="molecule type" value="Genomic_DNA"/>
</dbReference>
<comment type="caution">
    <text evidence="1">The sequence shown here is derived from an EMBL/GenBank/DDBJ whole genome shotgun (WGS) entry which is preliminary data.</text>
</comment>
<gene>
    <name evidence="1" type="ORF">APZ42_005116</name>
</gene>
<dbReference type="AlphaFoldDB" id="A0A164GMR5"/>
<protein>
    <submittedName>
        <fullName evidence="1">Uncharacterized protein</fullName>
    </submittedName>
</protein>
<accession>A0A164GMR5</accession>
<keyword evidence="2" id="KW-1185">Reference proteome</keyword>